<dbReference type="RefSeq" id="XP_070881623.1">
    <property type="nucleotide sequence ID" value="XM_071026849.1"/>
</dbReference>
<feature type="transmembrane region" description="Helical" evidence="2">
    <location>
        <begin position="501"/>
        <end position="522"/>
    </location>
</feature>
<name>A0ABR4LDM8_9EURO</name>
<keyword evidence="4" id="KW-1185">Reference proteome</keyword>
<proteinExistence type="predicted"/>
<dbReference type="GeneID" id="98141921"/>
<reference evidence="3 4" key="1">
    <citation type="submission" date="2024-07" db="EMBL/GenBank/DDBJ databases">
        <title>Section-level genome sequencing and comparative genomics of Aspergillus sections Usti and Cavernicolus.</title>
        <authorList>
            <consortium name="Lawrence Berkeley National Laboratory"/>
            <person name="Nybo J.L."/>
            <person name="Vesth T.C."/>
            <person name="Theobald S."/>
            <person name="Frisvad J.C."/>
            <person name="Larsen T.O."/>
            <person name="Kjaerboelling I."/>
            <person name="Rothschild-Mancinelli K."/>
            <person name="Lyhne E.K."/>
            <person name="Kogle M.E."/>
            <person name="Barry K."/>
            <person name="Clum A."/>
            <person name="Na H."/>
            <person name="Ledsgaard L."/>
            <person name="Lin J."/>
            <person name="Lipzen A."/>
            <person name="Kuo A."/>
            <person name="Riley R."/>
            <person name="Mondo S."/>
            <person name="Labutti K."/>
            <person name="Haridas S."/>
            <person name="Pangalinan J."/>
            <person name="Salamov A.A."/>
            <person name="Simmons B.A."/>
            <person name="Magnuson J.K."/>
            <person name="Chen J."/>
            <person name="Drula E."/>
            <person name="Henrissat B."/>
            <person name="Wiebenga A."/>
            <person name="Lubbers R.J."/>
            <person name="Gomes A.C."/>
            <person name="Macurrencykelacurrency M.R."/>
            <person name="Stajich J."/>
            <person name="Grigoriev I.V."/>
            <person name="Mortensen U.H."/>
            <person name="De Vries R.P."/>
            <person name="Baker S.E."/>
            <person name="Andersen M.R."/>
        </authorList>
    </citation>
    <scope>NUCLEOTIDE SEQUENCE [LARGE SCALE GENOMIC DNA]</scope>
    <source>
        <strain evidence="3 4">CBS 449.75</strain>
    </source>
</reference>
<evidence type="ECO:0000256" key="1">
    <source>
        <dbReference type="SAM" id="MobiDB-lite"/>
    </source>
</evidence>
<comment type="caution">
    <text evidence="3">The sequence shown here is derived from an EMBL/GenBank/DDBJ whole genome shotgun (WGS) entry which is preliminary data.</text>
</comment>
<dbReference type="EMBL" id="JBFXLQ010000064">
    <property type="protein sequence ID" value="KAL2862644.1"/>
    <property type="molecule type" value="Genomic_DNA"/>
</dbReference>
<keyword evidence="2" id="KW-0472">Membrane</keyword>
<keyword evidence="2" id="KW-1133">Transmembrane helix</keyword>
<gene>
    <name evidence="3" type="ORF">BJX67DRAFT_293036</name>
</gene>
<sequence>METQAVTYQARALAPQPHETPGDSSSTETGDPGHGPLIYRKWIPGSSATGSDVPQEISVQDLLSTKILELKGTHVFFFPRITDIQKDAELVEKLAEVFHTDSYFLSQSAYESNGFFHIEEKHIDGFNGTCISSSSRALVKEIWQPSHASSELINRVAIANKKEDSNNNKSEIASVCDTAAEVLLHAIMDRPPGIIDTTAESLAKRAVAATPSAPDAEFNELVAKFENAHLDPNTSNKLSDLLIGQIHRRECIMKDLRSDQNVEKPQESQRGLNLPQTVVEKRPIKYMYHWLFLSFFTLWLKPLGDGAEPAQIILCFDDAHGKRIERAISKASTDLSCPYSLISRLAESVTLIFDDALWSFRTPIRQIEKNRADFSRNAMRAIVHGDNADTKSLNLKDGIIDVYAQMHELARHVIHFQETIEAAKTCTRQMVESASLYCKDGCSVSRIKHWALLAHNLKPRADGFKERVQNEISLAYNTVNAQQLGEARSLLQESRSDGKHISWMVGFLSIVFLPGTFVSGFFSMTFFDSETRGAWWHDTPNGKETSSGEALWGG</sequence>
<evidence type="ECO:0000256" key="2">
    <source>
        <dbReference type="SAM" id="Phobius"/>
    </source>
</evidence>
<evidence type="ECO:0000313" key="3">
    <source>
        <dbReference type="EMBL" id="KAL2862644.1"/>
    </source>
</evidence>
<protein>
    <submittedName>
        <fullName evidence="3">Uncharacterized protein</fullName>
    </submittedName>
</protein>
<dbReference type="Proteomes" id="UP001610432">
    <property type="component" value="Unassembled WGS sequence"/>
</dbReference>
<accession>A0ABR4LDM8</accession>
<feature type="region of interest" description="Disordered" evidence="1">
    <location>
        <begin position="1"/>
        <end position="35"/>
    </location>
</feature>
<evidence type="ECO:0000313" key="4">
    <source>
        <dbReference type="Proteomes" id="UP001610432"/>
    </source>
</evidence>
<organism evidence="3 4">
    <name type="scientific">Aspergillus lucknowensis</name>
    <dbReference type="NCBI Taxonomy" id="176173"/>
    <lineage>
        <taxon>Eukaryota</taxon>
        <taxon>Fungi</taxon>
        <taxon>Dikarya</taxon>
        <taxon>Ascomycota</taxon>
        <taxon>Pezizomycotina</taxon>
        <taxon>Eurotiomycetes</taxon>
        <taxon>Eurotiomycetidae</taxon>
        <taxon>Eurotiales</taxon>
        <taxon>Aspergillaceae</taxon>
        <taxon>Aspergillus</taxon>
        <taxon>Aspergillus subgen. Nidulantes</taxon>
    </lineage>
</organism>
<keyword evidence="2" id="KW-0812">Transmembrane</keyword>